<evidence type="ECO:0000313" key="2">
    <source>
        <dbReference type="Proteomes" id="UP000035199"/>
    </source>
</evidence>
<dbReference type="AlphaFoldDB" id="A0A0G3H240"/>
<dbReference type="STRING" id="571915.CMUST_07840"/>
<dbReference type="Proteomes" id="UP000035199">
    <property type="component" value="Chromosome"/>
</dbReference>
<evidence type="ECO:0000313" key="1">
    <source>
        <dbReference type="EMBL" id="AKK05893.1"/>
    </source>
</evidence>
<dbReference type="PATRIC" id="fig|571915.4.peg.1671"/>
<dbReference type="OrthoDB" id="9790578at2"/>
<accession>A0A0G3H240</accession>
<keyword evidence="2" id="KW-1185">Reference proteome</keyword>
<reference evidence="2" key="2">
    <citation type="submission" date="2015-05" db="EMBL/GenBank/DDBJ databases">
        <title>Complete genome sequence of Corynebacterium mustelae DSM 45274, isolated from various tissues of a male ferret with lethal sepsis.</title>
        <authorList>
            <person name="Ruckert C."/>
            <person name="Albersmeier A."/>
            <person name="Winkler A."/>
            <person name="Tauch A."/>
        </authorList>
    </citation>
    <scope>NUCLEOTIDE SEQUENCE [LARGE SCALE GENOMIC DNA]</scope>
    <source>
        <strain evidence="2">DSM 45274</strain>
    </source>
</reference>
<gene>
    <name evidence="1" type="ORF">CMUST_07840</name>
</gene>
<organism evidence="1 2">
    <name type="scientific">Corynebacterium mustelae</name>
    <dbReference type="NCBI Taxonomy" id="571915"/>
    <lineage>
        <taxon>Bacteria</taxon>
        <taxon>Bacillati</taxon>
        <taxon>Actinomycetota</taxon>
        <taxon>Actinomycetes</taxon>
        <taxon>Mycobacteriales</taxon>
        <taxon>Corynebacteriaceae</taxon>
        <taxon>Corynebacterium</taxon>
    </lineage>
</organism>
<sequence>MIYLDTAEWTTLQSEHIARAKSFTAAHLERRKAGKKHPVFDFLFEYYPIRAAHLERWHPGIGVAIFDPVTASQQAGWKYYHNKNQYTCIDIDHYRDARRQTLTFIRDLLSKTEQNQARFDCFGLHEWAMVYQTDSPRHSLPLRLGAIDTQRVVEENSLRCTHFDAFRFFTPSARPLNLTVLSREKQPETEQRGCVHATMDLYKWAAKLGPIIAGSLWLDTFELAQRARILDMEASPYDCREFGLGVVAIETTAGKQEYVERQRALSYDATKLRDRLVSAIDHVFALH</sequence>
<reference evidence="1 2" key="1">
    <citation type="journal article" date="2015" name="Genome Announc.">
        <title>Complete Genome Sequence of the Type Strain Corynebacterium mustelae DSM 45274, Isolated from Various Tissues of a Male Ferret with Lethal Sepsis.</title>
        <authorList>
            <person name="Ruckert C."/>
            <person name="Eimer J."/>
            <person name="Winkler A."/>
            <person name="Tauch A."/>
        </authorList>
    </citation>
    <scope>NUCLEOTIDE SEQUENCE [LARGE SCALE GENOMIC DNA]</scope>
    <source>
        <strain evidence="1 2">DSM 45274</strain>
    </source>
</reference>
<proteinExistence type="predicted"/>
<name>A0A0G3H240_9CORY</name>
<dbReference type="EMBL" id="CP011542">
    <property type="protein sequence ID" value="AKK05893.1"/>
    <property type="molecule type" value="Genomic_DNA"/>
</dbReference>
<dbReference type="RefSeq" id="WP_047262023.1">
    <property type="nucleotide sequence ID" value="NZ_CP011542.1"/>
</dbReference>
<protein>
    <recommendedName>
        <fullName evidence="3">3-methyladenine DNA glycosylase</fullName>
    </recommendedName>
</protein>
<dbReference type="KEGG" id="cmv:CMUST_07840"/>
<evidence type="ECO:0008006" key="3">
    <source>
        <dbReference type="Google" id="ProtNLM"/>
    </source>
</evidence>